<dbReference type="Proteomes" id="UP000001555">
    <property type="component" value="Unassembled WGS sequence"/>
</dbReference>
<evidence type="ECO:0000313" key="3">
    <source>
        <dbReference type="EnsemblMetazoa" id="ISCW013200-PA"/>
    </source>
</evidence>
<dbReference type="Gene3D" id="3.60.21.10">
    <property type="match status" value="1"/>
</dbReference>
<protein>
    <submittedName>
        <fullName evidence="2 3">Uncharacterized protein</fullName>
    </submittedName>
</protein>
<dbReference type="VEuPathDB" id="VectorBase:ISCW013200"/>
<reference evidence="3" key="2">
    <citation type="submission" date="2020-05" db="UniProtKB">
        <authorList>
            <consortium name="EnsemblMetazoa"/>
        </authorList>
    </citation>
    <scope>IDENTIFICATION</scope>
    <source>
        <strain evidence="3">wikel</strain>
    </source>
</reference>
<dbReference type="PaxDb" id="6945-B7QAU1"/>
<dbReference type="PROSITE" id="PS00785">
    <property type="entry name" value="5_NUCLEOTIDASE_1"/>
    <property type="match status" value="1"/>
</dbReference>
<dbReference type="AlphaFoldDB" id="B7QAU1"/>
<dbReference type="EMBL" id="ABJB010516284">
    <property type="status" value="NOT_ANNOTATED_CDS"/>
    <property type="molecule type" value="Genomic_DNA"/>
</dbReference>
<name>B7QAU1_IXOSC</name>
<proteinExistence type="predicted"/>
<dbReference type="InParanoid" id="B7QAU1"/>
<reference evidence="2 4" key="1">
    <citation type="submission" date="2008-03" db="EMBL/GenBank/DDBJ databases">
        <title>Annotation of Ixodes scapularis.</title>
        <authorList>
            <consortium name="Ixodes scapularis Genome Project Consortium"/>
            <person name="Caler E."/>
            <person name="Hannick L.I."/>
            <person name="Bidwell S."/>
            <person name="Joardar V."/>
            <person name="Thiagarajan M."/>
            <person name="Amedeo P."/>
            <person name="Galinsky K.J."/>
            <person name="Schobel S."/>
            <person name="Inman J."/>
            <person name="Hostetler J."/>
            <person name="Miller J."/>
            <person name="Hammond M."/>
            <person name="Megy K."/>
            <person name="Lawson D."/>
            <person name="Kodira C."/>
            <person name="Sutton G."/>
            <person name="Meyer J."/>
            <person name="Hill C.A."/>
            <person name="Birren B."/>
            <person name="Nene V."/>
            <person name="Collins F."/>
            <person name="Alarcon-Chaidez F."/>
            <person name="Wikel S."/>
            <person name="Strausberg R."/>
        </authorList>
    </citation>
    <scope>NUCLEOTIDE SEQUENCE [LARGE SCALE GENOMIC DNA]</scope>
    <source>
        <strain evidence="4">Wikel</strain>
        <strain evidence="2">Wikel colony</strain>
    </source>
</reference>
<feature type="non-terminal residue" evidence="2">
    <location>
        <position position="1"/>
    </location>
</feature>
<dbReference type="GO" id="GO:0046872">
    <property type="term" value="F:metal ion binding"/>
    <property type="evidence" value="ECO:0007669"/>
    <property type="project" value="InterPro"/>
</dbReference>
<keyword evidence="4" id="KW-1185">Reference proteome</keyword>
<keyword evidence="1" id="KW-0732">Signal</keyword>
<dbReference type="InterPro" id="IPR006146">
    <property type="entry name" value="5'-Nucleotdase_CS"/>
</dbReference>
<dbReference type="VEuPathDB" id="VectorBase:ISCI013200"/>
<feature type="chain" id="PRO_5010826811" evidence="1">
    <location>
        <begin position="19"/>
        <end position="77"/>
    </location>
</feature>
<evidence type="ECO:0000256" key="1">
    <source>
        <dbReference type="SAM" id="SignalP"/>
    </source>
</evidence>
<dbReference type="SUPFAM" id="SSF56300">
    <property type="entry name" value="Metallo-dependent phosphatases"/>
    <property type="match status" value="1"/>
</dbReference>
<dbReference type="GO" id="GO:0016788">
    <property type="term" value="F:hydrolase activity, acting on ester bonds"/>
    <property type="evidence" value="ECO:0007669"/>
    <property type="project" value="InterPro"/>
</dbReference>
<dbReference type="EMBL" id="DS896707">
    <property type="protein sequence ID" value="EEC15963.1"/>
    <property type="molecule type" value="Genomic_DNA"/>
</dbReference>
<dbReference type="OrthoDB" id="7722975at2759"/>
<sequence length="77" mass="8382">TGAMKLLFIAAFLSLSYAAPSEKPPENFNITILHTNDIHSHFLQSDKRGGNCTEVKAGNKSCFGGVARILTKVRFLS</sequence>
<accession>B7QAU1</accession>
<dbReference type="InterPro" id="IPR029052">
    <property type="entry name" value="Metallo-depent_PP-like"/>
</dbReference>
<feature type="signal peptide" evidence="1">
    <location>
        <begin position="1"/>
        <end position="18"/>
    </location>
</feature>
<dbReference type="HOGENOM" id="CLU_2645069_0_0_1"/>
<organism>
    <name type="scientific">Ixodes scapularis</name>
    <name type="common">Black-legged tick</name>
    <name type="synonym">Deer tick</name>
    <dbReference type="NCBI Taxonomy" id="6945"/>
    <lineage>
        <taxon>Eukaryota</taxon>
        <taxon>Metazoa</taxon>
        <taxon>Ecdysozoa</taxon>
        <taxon>Arthropoda</taxon>
        <taxon>Chelicerata</taxon>
        <taxon>Arachnida</taxon>
        <taxon>Acari</taxon>
        <taxon>Parasitiformes</taxon>
        <taxon>Ixodida</taxon>
        <taxon>Ixodoidea</taxon>
        <taxon>Ixodidae</taxon>
        <taxon>Ixodinae</taxon>
        <taxon>Ixodes</taxon>
    </lineage>
</organism>
<dbReference type="GO" id="GO:0000166">
    <property type="term" value="F:nucleotide binding"/>
    <property type="evidence" value="ECO:0007669"/>
    <property type="project" value="InterPro"/>
</dbReference>
<evidence type="ECO:0000313" key="2">
    <source>
        <dbReference type="EMBL" id="EEC15963.1"/>
    </source>
</evidence>
<dbReference type="EnsemblMetazoa" id="ISCW013200-RA">
    <property type="protein sequence ID" value="ISCW013200-PA"/>
    <property type="gene ID" value="ISCW013200"/>
</dbReference>
<evidence type="ECO:0000313" key="4">
    <source>
        <dbReference type="Proteomes" id="UP000001555"/>
    </source>
</evidence>
<dbReference type="VEuPathDB" id="VectorBase:ISCP_008714"/>
<gene>
    <name evidence="2" type="ORF">IscW_ISCW013200</name>
</gene>